<sequence>MPSLQSKQLAVVTILITLNKAWSVPKPKYKAVVVRKNQTFSTCNRSRLLARVRAHISRSISSPQNLHRIPSIAPRLLTLPPSDPYLSYLVAPLLRPLSPFPPPPLLTLSPPSIPGRLSAIISTPAEIRSFLRQSSWLAHLVQFLTVRRASFRISWTY</sequence>
<accession>A0ACD0NTA5</accession>
<dbReference type="EMBL" id="KZ820107">
    <property type="protein sequence ID" value="PWN49031.1"/>
    <property type="molecule type" value="Genomic_DNA"/>
</dbReference>
<keyword evidence="2" id="KW-1185">Reference proteome</keyword>
<reference evidence="1 2" key="1">
    <citation type="journal article" date="2018" name="Mol. Biol. Evol.">
        <title>Broad Genomic Sampling Reveals a Smut Pathogenic Ancestry of the Fungal Clade Ustilaginomycotina.</title>
        <authorList>
            <person name="Kijpornyongpan T."/>
            <person name="Mondo S.J."/>
            <person name="Barry K."/>
            <person name="Sandor L."/>
            <person name="Lee J."/>
            <person name="Lipzen A."/>
            <person name="Pangilinan J."/>
            <person name="LaButti K."/>
            <person name="Hainaut M."/>
            <person name="Henrissat B."/>
            <person name="Grigoriev I.V."/>
            <person name="Spatafora J.W."/>
            <person name="Aime M.C."/>
        </authorList>
    </citation>
    <scope>NUCLEOTIDE SEQUENCE [LARGE SCALE GENOMIC DNA]</scope>
    <source>
        <strain evidence="1 2">SA 807</strain>
    </source>
</reference>
<gene>
    <name evidence="1" type="ORF">IE53DRAFT_166869</name>
</gene>
<dbReference type="Proteomes" id="UP000245626">
    <property type="component" value="Unassembled WGS sequence"/>
</dbReference>
<proteinExistence type="predicted"/>
<organism evidence="1 2">
    <name type="scientific">Violaceomyces palustris</name>
    <dbReference type="NCBI Taxonomy" id="1673888"/>
    <lineage>
        <taxon>Eukaryota</taxon>
        <taxon>Fungi</taxon>
        <taxon>Dikarya</taxon>
        <taxon>Basidiomycota</taxon>
        <taxon>Ustilaginomycotina</taxon>
        <taxon>Ustilaginomycetes</taxon>
        <taxon>Violaceomycetales</taxon>
        <taxon>Violaceomycetaceae</taxon>
        <taxon>Violaceomyces</taxon>
    </lineage>
</organism>
<protein>
    <submittedName>
        <fullName evidence="1">Uncharacterized protein</fullName>
    </submittedName>
</protein>
<evidence type="ECO:0000313" key="1">
    <source>
        <dbReference type="EMBL" id="PWN49031.1"/>
    </source>
</evidence>
<evidence type="ECO:0000313" key="2">
    <source>
        <dbReference type="Proteomes" id="UP000245626"/>
    </source>
</evidence>
<name>A0ACD0NTA5_9BASI</name>